<gene>
    <name evidence="2" type="ORF">MGAL_10B064765</name>
</gene>
<keyword evidence="1" id="KW-0732">Signal</keyword>
<organism evidence="2 3">
    <name type="scientific">Mytilus galloprovincialis</name>
    <name type="common">Mediterranean mussel</name>
    <dbReference type="NCBI Taxonomy" id="29158"/>
    <lineage>
        <taxon>Eukaryota</taxon>
        <taxon>Metazoa</taxon>
        <taxon>Spiralia</taxon>
        <taxon>Lophotrochozoa</taxon>
        <taxon>Mollusca</taxon>
        <taxon>Bivalvia</taxon>
        <taxon>Autobranchia</taxon>
        <taxon>Pteriomorphia</taxon>
        <taxon>Mytilida</taxon>
        <taxon>Mytiloidea</taxon>
        <taxon>Mytilidae</taxon>
        <taxon>Mytilinae</taxon>
        <taxon>Mytilus</taxon>
    </lineage>
</organism>
<dbReference type="Pfam" id="PF03762">
    <property type="entry name" value="VOMI"/>
    <property type="match status" value="1"/>
</dbReference>
<dbReference type="GO" id="GO:0005615">
    <property type="term" value="C:extracellular space"/>
    <property type="evidence" value="ECO:0007669"/>
    <property type="project" value="TreeGrafter"/>
</dbReference>
<dbReference type="SUPFAM" id="SSF51092">
    <property type="entry name" value="Vitelline membrane outer protein-I (VMO-I)"/>
    <property type="match status" value="1"/>
</dbReference>
<proteinExistence type="predicted"/>
<dbReference type="AlphaFoldDB" id="A0A8B6DHL4"/>
<comment type="caution">
    <text evidence="2">The sequence shown here is derived from an EMBL/GenBank/DDBJ whole genome shotgun (WGS) entry which is preliminary data.</text>
</comment>
<dbReference type="Gene3D" id="2.100.10.20">
    <property type="entry name" value="Vitelline membrane outer layer protein I (VOMI)"/>
    <property type="match status" value="1"/>
</dbReference>
<evidence type="ECO:0000256" key="1">
    <source>
        <dbReference type="SAM" id="SignalP"/>
    </source>
</evidence>
<dbReference type="PANTHER" id="PTHR18841">
    <property type="entry name" value="VITELLINE MEMBRANE OUTER LAYER PROTEIN I-RELATED"/>
    <property type="match status" value="1"/>
</dbReference>
<reference evidence="2" key="1">
    <citation type="submission" date="2018-11" db="EMBL/GenBank/DDBJ databases">
        <authorList>
            <person name="Alioto T."/>
            <person name="Alioto T."/>
        </authorList>
    </citation>
    <scope>NUCLEOTIDE SEQUENCE</scope>
</reference>
<feature type="signal peptide" evidence="1">
    <location>
        <begin position="1"/>
        <end position="17"/>
    </location>
</feature>
<keyword evidence="3" id="KW-1185">Reference proteome</keyword>
<protein>
    <recommendedName>
        <fullName evidence="4">Vitelline membrane outer layer protein 1</fullName>
    </recommendedName>
</protein>
<sequence>MFRLFVLLSIFSYSSNAFLLVAGTRRVVKQLSVTNGGPSGSWKTAEFCPVGYYAVGFNVKVEPKSSSGIFADNTALNSISLRCKDGSRITSGEGAFGNWYTEASCGNMNGIPYFLTSFDLQVEPDQGAADDSSANWIRFKCRDFDTDDTFSHQLDVSPGKFYWGTYGSWSGSCPLHSAICGIQTRVEEARSSVFYGNTALNDVKFFCCDEKRLSF</sequence>
<dbReference type="EMBL" id="UYJE01003420">
    <property type="protein sequence ID" value="VDI19178.1"/>
    <property type="molecule type" value="Genomic_DNA"/>
</dbReference>
<evidence type="ECO:0000313" key="2">
    <source>
        <dbReference type="EMBL" id="VDI19178.1"/>
    </source>
</evidence>
<name>A0A8B6DHL4_MYTGA</name>
<dbReference type="InterPro" id="IPR036706">
    <property type="entry name" value="VOMI_sf"/>
</dbReference>
<dbReference type="OrthoDB" id="6041498at2759"/>
<dbReference type="Proteomes" id="UP000596742">
    <property type="component" value="Unassembled WGS sequence"/>
</dbReference>
<dbReference type="InterPro" id="IPR005515">
    <property type="entry name" value="VOMI"/>
</dbReference>
<accession>A0A8B6DHL4</accession>
<feature type="chain" id="PRO_5032925319" description="Vitelline membrane outer layer protein 1" evidence="1">
    <location>
        <begin position="18"/>
        <end position="215"/>
    </location>
</feature>
<evidence type="ECO:0008006" key="4">
    <source>
        <dbReference type="Google" id="ProtNLM"/>
    </source>
</evidence>
<evidence type="ECO:0000313" key="3">
    <source>
        <dbReference type="Proteomes" id="UP000596742"/>
    </source>
</evidence>
<dbReference type="PANTHER" id="PTHR18841:SF2">
    <property type="entry name" value="VITELLINE MEMBRANE OUTER LAYER PROTEIN 1 HOMOLOG"/>
    <property type="match status" value="1"/>
</dbReference>